<accession>A0A2M8RY67</accession>
<dbReference type="OrthoDB" id="7855474at2"/>
<protein>
    <recommendedName>
        <fullName evidence="4">Phospholipase</fullName>
    </recommendedName>
</protein>
<evidence type="ECO:0000313" key="3">
    <source>
        <dbReference type="Proteomes" id="UP000230282"/>
    </source>
</evidence>
<dbReference type="RefSeq" id="WP_100295789.1">
    <property type="nucleotide sequence ID" value="NZ_PHGZ01000004.1"/>
</dbReference>
<dbReference type="InterPro" id="IPR036444">
    <property type="entry name" value="PLipase_A2_dom_sf"/>
</dbReference>
<gene>
    <name evidence="2" type="ORF">CVP04_01680</name>
</gene>
<evidence type="ECO:0000256" key="1">
    <source>
        <dbReference type="SAM" id="Phobius"/>
    </source>
</evidence>
<proteinExistence type="predicted"/>
<sequence>MSKKHYCTGWKSAPSDVNDCCHQHDRDYGINGTVSRKEADERFLQCMLKNKRPILGRILYGLVRVFGGIWFKKKK</sequence>
<evidence type="ECO:0008006" key="4">
    <source>
        <dbReference type="Google" id="ProtNLM"/>
    </source>
</evidence>
<reference evidence="2 3" key="1">
    <citation type="submission" date="2017-11" db="EMBL/GenBank/DDBJ databases">
        <title>Reclassification of Bisgaard taxon 5 as Caviibacterium pharyngocola gen. nov., sp. nov.</title>
        <authorList>
            <person name="Christensen H."/>
        </authorList>
    </citation>
    <scope>NUCLEOTIDE SEQUENCE [LARGE SCALE GENOMIC DNA]</scope>
    <source>
        <strain evidence="2 3">7_3</strain>
    </source>
</reference>
<keyword evidence="3" id="KW-1185">Reference proteome</keyword>
<dbReference type="GO" id="GO:0050482">
    <property type="term" value="P:arachidonate secretion"/>
    <property type="evidence" value="ECO:0007669"/>
    <property type="project" value="InterPro"/>
</dbReference>
<feature type="transmembrane region" description="Helical" evidence="1">
    <location>
        <begin position="54"/>
        <end position="71"/>
    </location>
</feature>
<evidence type="ECO:0000313" key="2">
    <source>
        <dbReference type="EMBL" id="PJG83824.1"/>
    </source>
</evidence>
<dbReference type="EMBL" id="PHGZ01000004">
    <property type="protein sequence ID" value="PJG83824.1"/>
    <property type="molecule type" value="Genomic_DNA"/>
</dbReference>
<name>A0A2M8RY67_9PAST</name>
<keyword evidence="1" id="KW-0812">Transmembrane</keyword>
<dbReference type="AlphaFoldDB" id="A0A2M8RY67"/>
<dbReference type="SUPFAM" id="SSF48619">
    <property type="entry name" value="Phospholipase A2, PLA2"/>
    <property type="match status" value="1"/>
</dbReference>
<organism evidence="2 3">
    <name type="scientific">Caviibacterium pharyngocola</name>
    <dbReference type="NCBI Taxonomy" id="28159"/>
    <lineage>
        <taxon>Bacteria</taxon>
        <taxon>Pseudomonadati</taxon>
        <taxon>Pseudomonadota</taxon>
        <taxon>Gammaproteobacteria</taxon>
        <taxon>Pasteurellales</taxon>
        <taxon>Pasteurellaceae</taxon>
        <taxon>Caviibacterium</taxon>
    </lineage>
</organism>
<comment type="caution">
    <text evidence="2">The sequence shown here is derived from an EMBL/GenBank/DDBJ whole genome shotgun (WGS) entry which is preliminary data.</text>
</comment>
<keyword evidence="1" id="KW-0472">Membrane</keyword>
<dbReference type="GO" id="GO:0006644">
    <property type="term" value="P:phospholipid metabolic process"/>
    <property type="evidence" value="ECO:0007669"/>
    <property type="project" value="InterPro"/>
</dbReference>
<dbReference type="GO" id="GO:0004623">
    <property type="term" value="F:phospholipase A2 activity"/>
    <property type="evidence" value="ECO:0007669"/>
    <property type="project" value="InterPro"/>
</dbReference>
<dbReference type="Proteomes" id="UP000230282">
    <property type="component" value="Unassembled WGS sequence"/>
</dbReference>
<keyword evidence="1" id="KW-1133">Transmembrane helix</keyword>